<dbReference type="Pfam" id="PF00550">
    <property type="entry name" value="PP-binding"/>
    <property type="match status" value="1"/>
</dbReference>
<dbReference type="Gene3D" id="3.30.559.30">
    <property type="entry name" value="Nonribosomal peptide synthetase, condensation domain"/>
    <property type="match status" value="1"/>
</dbReference>
<evidence type="ECO:0000313" key="3">
    <source>
        <dbReference type="EMBL" id="OLF14707.1"/>
    </source>
</evidence>
<comment type="cofactor">
    <cofactor evidence="1">
        <name>pantetheine 4'-phosphate</name>
        <dbReference type="ChEBI" id="CHEBI:47942"/>
    </cofactor>
</comment>
<sequence length="525" mass="56265">MTAGPPPPDLAATVRRAWQELLRASTVTGRDDFFALGGHSMLASRLMSRLRRELGSGLPVGLIFEHPVFGDFVDQVRVCLAGATDRSGPVATDRQTGPVSAQQEELLRVEAVLGPSPVHNVVVAVEVTPRVEPELLRRALHRVVNRHPGLRLRFSDDGQQVVGPPLALSEVVFEVVEGASSPAAVRTAVRRRHLRPHDLTSGNLVRAQLFRSEQRDLLVLHLHHLSVDGVSQAVLLDDLSTACRELRDGIDPVPPEKGPSYLDYARWQRAHLDDLVARSRQHWRRVVGDLTRDRAPGGPAGRATRCRREVLTLAPETTARLRRWTRADGVTDFVAFSSVVAHGLSRVTGRARIGLGTLVDNRTLAGLERTIGPFGTSTLLVADVAGASTPRELVRAVRSELVAARRWAAAPLGAMLDGPCAELGFEPGDLVDVVTTLEQPYRSEPGASPTLVQVSDEGEPLVDTIVGASLTVALHVAENGAVRVGVEAADDHRPGAAAVAGAISAAARDFAVADHPFAPSEVALP</sequence>
<feature type="domain" description="Carrier" evidence="2">
    <location>
        <begin position="5"/>
        <end position="80"/>
    </location>
</feature>
<dbReference type="SUPFAM" id="SSF52777">
    <property type="entry name" value="CoA-dependent acyltransferases"/>
    <property type="match status" value="2"/>
</dbReference>
<dbReference type="Gene3D" id="1.10.1200.10">
    <property type="entry name" value="ACP-like"/>
    <property type="match status" value="1"/>
</dbReference>
<proteinExistence type="predicted"/>
<dbReference type="PANTHER" id="PTHR45527:SF1">
    <property type="entry name" value="FATTY ACID SYNTHASE"/>
    <property type="match status" value="1"/>
</dbReference>
<accession>A0A1Q8CK17</accession>
<dbReference type="RefSeq" id="WP_075128344.1">
    <property type="nucleotide sequence ID" value="NZ_MSIE01000050.1"/>
</dbReference>
<dbReference type="PANTHER" id="PTHR45527">
    <property type="entry name" value="NONRIBOSOMAL PEPTIDE SYNTHETASE"/>
    <property type="match status" value="1"/>
</dbReference>
<dbReference type="PROSITE" id="PS50075">
    <property type="entry name" value="CARRIER"/>
    <property type="match status" value="1"/>
</dbReference>
<dbReference type="EMBL" id="MSIE01000050">
    <property type="protein sequence ID" value="OLF14707.1"/>
    <property type="molecule type" value="Genomic_DNA"/>
</dbReference>
<dbReference type="Pfam" id="PF00668">
    <property type="entry name" value="Condensation"/>
    <property type="match status" value="1"/>
</dbReference>
<dbReference type="GO" id="GO:0031177">
    <property type="term" value="F:phosphopantetheine binding"/>
    <property type="evidence" value="ECO:0007669"/>
    <property type="project" value="TreeGrafter"/>
</dbReference>
<dbReference type="GO" id="GO:0008610">
    <property type="term" value="P:lipid biosynthetic process"/>
    <property type="evidence" value="ECO:0007669"/>
    <property type="project" value="UniProtKB-ARBA"/>
</dbReference>
<dbReference type="GO" id="GO:0044550">
    <property type="term" value="P:secondary metabolite biosynthetic process"/>
    <property type="evidence" value="ECO:0007669"/>
    <property type="project" value="TreeGrafter"/>
</dbReference>
<dbReference type="InterPro" id="IPR001242">
    <property type="entry name" value="Condensation_dom"/>
</dbReference>
<dbReference type="SUPFAM" id="SSF47336">
    <property type="entry name" value="ACP-like"/>
    <property type="match status" value="1"/>
</dbReference>
<dbReference type="InterPro" id="IPR036736">
    <property type="entry name" value="ACP-like_sf"/>
</dbReference>
<name>A0A1Q8CK17_9PSEU</name>
<dbReference type="AlphaFoldDB" id="A0A1Q8CK17"/>
<dbReference type="GO" id="GO:0005737">
    <property type="term" value="C:cytoplasm"/>
    <property type="evidence" value="ECO:0007669"/>
    <property type="project" value="TreeGrafter"/>
</dbReference>
<dbReference type="InterPro" id="IPR009081">
    <property type="entry name" value="PP-bd_ACP"/>
</dbReference>
<gene>
    <name evidence="3" type="ORF">BU204_25800</name>
</gene>
<dbReference type="Gene3D" id="3.30.559.10">
    <property type="entry name" value="Chloramphenicol acetyltransferase-like domain"/>
    <property type="match status" value="1"/>
</dbReference>
<evidence type="ECO:0000256" key="1">
    <source>
        <dbReference type="ARBA" id="ARBA00001957"/>
    </source>
</evidence>
<comment type="caution">
    <text evidence="3">The sequence shown here is derived from an EMBL/GenBank/DDBJ whole genome shotgun (WGS) entry which is preliminary data.</text>
</comment>
<dbReference type="GO" id="GO:0003824">
    <property type="term" value="F:catalytic activity"/>
    <property type="evidence" value="ECO:0007669"/>
    <property type="project" value="InterPro"/>
</dbReference>
<dbReference type="InterPro" id="IPR023213">
    <property type="entry name" value="CAT-like_dom_sf"/>
</dbReference>
<keyword evidence="4" id="KW-1185">Reference proteome</keyword>
<reference evidence="3 4" key="1">
    <citation type="submission" date="2016-12" db="EMBL/GenBank/DDBJ databases">
        <title>The draft genome sequence of Actinophytocola sp. 11-183.</title>
        <authorList>
            <person name="Wang W."/>
            <person name="Yuan L."/>
        </authorList>
    </citation>
    <scope>NUCLEOTIDE SEQUENCE [LARGE SCALE GENOMIC DNA]</scope>
    <source>
        <strain evidence="3 4">11-183</strain>
    </source>
</reference>
<dbReference type="STRING" id="1912961.BU204_25800"/>
<organism evidence="3 4">
    <name type="scientific">Actinophytocola xanthii</name>
    <dbReference type="NCBI Taxonomy" id="1912961"/>
    <lineage>
        <taxon>Bacteria</taxon>
        <taxon>Bacillati</taxon>
        <taxon>Actinomycetota</taxon>
        <taxon>Actinomycetes</taxon>
        <taxon>Pseudonocardiales</taxon>
        <taxon>Pseudonocardiaceae</taxon>
    </lineage>
</organism>
<dbReference type="OrthoDB" id="518159at2"/>
<dbReference type="GO" id="GO:0043041">
    <property type="term" value="P:amino acid activation for nonribosomal peptide biosynthetic process"/>
    <property type="evidence" value="ECO:0007669"/>
    <property type="project" value="TreeGrafter"/>
</dbReference>
<evidence type="ECO:0000259" key="2">
    <source>
        <dbReference type="PROSITE" id="PS50075"/>
    </source>
</evidence>
<protein>
    <recommendedName>
        <fullName evidence="2">Carrier domain-containing protein</fullName>
    </recommendedName>
</protein>
<evidence type="ECO:0000313" key="4">
    <source>
        <dbReference type="Proteomes" id="UP000185596"/>
    </source>
</evidence>
<dbReference type="Proteomes" id="UP000185596">
    <property type="component" value="Unassembled WGS sequence"/>
</dbReference>